<sequence length="1118" mass="119286">MAAPRLADQLEFIASAPDPRQESYYFEHKINKISANAPADHRVTGVTVTLEAGHRNKVYDALHKDPGSNKADPAVPYPDTRTVLILCDVLEIKSPLRIPQADVTIHARQIVFWPNGAIDTSPLDWRVGKAADASVNGKAGGDGAPGRSAGKITIFGGDALMTTDGQSLKPLDGKKRLTANGGHGQGAGLGKNGDHGSSVYGFSSYEWPHRDSFLGTTKFKPKFDPPAYYMKADVRVLEGITATTRYEGADKAPTSGKDALPPGAPGSGGDAGLLTTNHAGLMNSFQSAAGSEGARAVDVAGGRAGTPTRSARYELICYYDALGNDNGRVETKVKTQTTTTAGADYKAKGSSGGGGKRPNPAPYQQVMSWLHPDLLRLMLMVMREVFLAGDQARAGALLEAYEATLVIGPPTASTLSGWNNDNAPEWHAATAEVASMRQRLASKLDYFGNPAGYAPLLSLTSAMRAYDLEADAALKTLLLSRWIESKAQTQTNITAAADQAIETLNANSEKVVAQMAKAQESMKRLDTALQEVADDLEKAQTNLLGLNTKLMNEAASNASKKAHIKAAVNMGAALLQVIPYGQPVLGHIGDFASTMADYEDKDPVASVKKAGDSITGSIKAAKDAKSAAEKAMKEAVKEAKKEGKTAEEIEEIRNKKPTAWATAAKGVGPAITLVTKAITSLHVPQSAIDAELEKLKAKSDEWAKIADEIKALAIKKGKVFDELMTTLQQIADGYAKASTNATAVNTLTAARGQAIAAVNPAALQFMAELGQRARIALTTQLYYLVRAYETTAFKPASVTWAITEVFARIEKLLNTNKDKDVQTVLAEATVLAPLFQANLDGIRADLLKDGVIQSENLPLELSIGPNQAQALAELNRTGRIDIDPVRRGLVLPRHQRAFLQKITLDRLEFADPVPGSGNAILTLTVANEGIVRVDEHLYGVRRDADRIWSWSYGFDGKKVTPSLPSLLALDILNALLKSTDATIKQKLALPPAWSDLALDITFSDLPSGAPTPQIKNLVLGVGVDWLPAKSTQVVLDVRAQDPSVEITLNRADQGQRKDGTGDFHRIYGRNSSVELTAKPSKGWTFKGWEVGGRAVDGPVLKLDLKSDTQVAALGAPTG</sequence>
<evidence type="ECO:0000256" key="2">
    <source>
        <dbReference type="SAM" id="MobiDB-lite"/>
    </source>
</evidence>
<reference evidence="3 4" key="1">
    <citation type="submission" date="2023-07" db="EMBL/GenBank/DDBJ databases">
        <title>Genomic Encyclopedia of Type Strains, Phase IV (KMG-IV): sequencing the most valuable type-strain genomes for metagenomic binning, comparative biology and taxonomic classification.</title>
        <authorList>
            <person name="Goeker M."/>
        </authorList>
    </citation>
    <scope>NUCLEOTIDE SEQUENCE [LARGE SCALE GENOMIC DNA]</scope>
    <source>
        <strain evidence="3 4">DSM 18695</strain>
    </source>
</reference>
<dbReference type="Proteomes" id="UP001228905">
    <property type="component" value="Unassembled WGS sequence"/>
</dbReference>
<feature type="region of interest" description="Disordered" evidence="2">
    <location>
        <begin position="247"/>
        <end position="273"/>
    </location>
</feature>
<feature type="region of interest" description="Disordered" evidence="2">
    <location>
        <begin position="165"/>
        <end position="193"/>
    </location>
</feature>
<organism evidence="3 4">
    <name type="scientific">Caulobacter ginsengisoli</name>
    <dbReference type="NCBI Taxonomy" id="400775"/>
    <lineage>
        <taxon>Bacteria</taxon>
        <taxon>Pseudomonadati</taxon>
        <taxon>Pseudomonadota</taxon>
        <taxon>Alphaproteobacteria</taxon>
        <taxon>Caulobacterales</taxon>
        <taxon>Caulobacteraceae</taxon>
        <taxon>Caulobacter</taxon>
    </lineage>
</organism>
<evidence type="ECO:0000313" key="3">
    <source>
        <dbReference type="EMBL" id="MDQ0465828.1"/>
    </source>
</evidence>
<gene>
    <name evidence="3" type="ORF">QO010_003620</name>
</gene>
<dbReference type="RefSeq" id="WP_307351468.1">
    <property type="nucleotide sequence ID" value="NZ_JAUSVS010000008.1"/>
</dbReference>
<accession>A0ABU0IUY3</accession>
<feature type="compositionally biased region" description="Low complexity" evidence="2">
    <location>
        <begin position="334"/>
        <end position="344"/>
    </location>
</feature>
<name>A0ABU0IUY3_9CAUL</name>
<protein>
    <submittedName>
        <fullName evidence="3">Uncharacterized membrane-anchored protein YhcB (DUF1043 family)</fullName>
    </submittedName>
</protein>
<proteinExistence type="predicted"/>
<dbReference type="EMBL" id="JAUSVS010000008">
    <property type="protein sequence ID" value="MDQ0465828.1"/>
    <property type="molecule type" value="Genomic_DNA"/>
</dbReference>
<keyword evidence="1" id="KW-0175">Coiled coil</keyword>
<feature type="region of interest" description="Disordered" evidence="2">
    <location>
        <begin position="333"/>
        <end position="360"/>
    </location>
</feature>
<feature type="coiled-coil region" evidence="1">
    <location>
        <begin position="501"/>
        <end position="549"/>
    </location>
</feature>
<comment type="caution">
    <text evidence="3">The sequence shown here is derived from an EMBL/GenBank/DDBJ whole genome shotgun (WGS) entry which is preliminary data.</text>
</comment>
<evidence type="ECO:0000256" key="1">
    <source>
        <dbReference type="SAM" id="Coils"/>
    </source>
</evidence>
<keyword evidence="4" id="KW-1185">Reference proteome</keyword>
<feature type="compositionally biased region" description="Gly residues" evidence="2">
    <location>
        <begin position="181"/>
        <end position="191"/>
    </location>
</feature>
<evidence type="ECO:0000313" key="4">
    <source>
        <dbReference type="Proteomes" id="UP001228905"/>
    </source>
</evidence>